<sequence>MAYTLPPGDYCAYLRKSRKDIEAEKSGDEDTYARHERILIDLAKRYGITIKKIYREQPISGEKIKARPEMQELLSDVEDNEWKGVLVVEVERLARGDTMDQGIVAQTFKFSDTLIVTPMRVYDPNNSDDEEYFEFGLFMSRREFKVTTRRLQNGRKGAAEEGRYPGNIAPYGYDRYKLPSKGFSLKPNPQEAPIVQLIFALYTHPDPEQRMGTSRISRHLNEVLQIPTRTNSMWIVATVNGILRNPTYAGFVRWNSRPSVKRRDGISRPRRARKDWNEYKGLHDPLISIETYELALQLLAQNGHTPAPTGKISNPFAGLIRCGYCGGAIVKKPDKKTHDFVLCIKPGCRNVSSYYHLVEDRVLQGLAQWLEAYKASWDNDMFTGSNDQLKLQALQESLKNAEKKRNEIAGQQNELHDLLEKKIYTVEMFLSRSATLADRLSDIEEAIKRTNAEIELEGKRQEARVEIIPQVEHVLSIYKELDDPAQKQALMRSVLSRIVYRKASGGRWSGKEDKFELELTPLIP</sequence>
<feature type="coiled-coil region" evidence="1">
    <location>
        <begin position="384"/>
        <end position="453"/>
    </location>
</feature>
<dbReference type="InterPro" id="IPR036162">
    <property type="entry name" value="Resolvase-like_N_sf"/>
</dbReference>
<evidence type="ECO:0000259" key="3">
    <source>
        <dbReference type="PROSITE" id="PS51737"/>
    </source>
</evidence>
<evidence type="ECO:0000256" key="1">
    <source>
        <dbReference type="SAM" id="Coils"/>
    </source>
</evidence>
<dbReference type="PROSITE" id="PS51737">
    <property type="entry name" value="RECOMBINASE_DNA_BIND"/>
    <property type="match status" value="1"/>
</dbReference>
<evidence type="ECO:0000313" key="4">
    <source>
        <dbReference type="EMBL" id="MBJ6362142.1"/>
    </source>
</evidence>
<dbReference type="InterPro" id="IPR011109">
    <property type="entry name" value="DNA_bind_recombinase_dom"/>
</dbReference>
<dbReference type="Pfam" id="PF00239">
    <property type="entry name" value="Resolvase"/>
    <property type="match status" value="1"/>
</dbReference>
<keyword evidence="5" id="KW-1185">Reference proteome</keyword>
<protein>
    <submittedName>
        <fullName evidence="4">Recombinase family protein</fullName>
    </submittedName>
</protein>
<comment type="caution">
    <text evidence="4">The sequence shown here is derived from an EMBL/GenBank/DDBJ whole genome shotgun (WGS) entry which is preliminary data.</text>
</comment>
<keyword evidence="1" id="KW-0175">Coiled coil</keyword>
<dbReference type="Gene3D" id="3.90.1750.20">
    <property type="entry name" value="Putative Large Serine Recombinase, Chain B, Domain 2"/>
    <property type="match status" value="1"/>
</dbReference>
<dbReference type="CDD" id="cd00338">
    <property type="entry name" value="Ser_Recombinase"/>
    <property type="match status" value="1"/>
</dbReference>
<dbReference type="EMBL" id="JAELUP010000065">
    <property type="protein sequence ID" value="MBJ6362142.1"/>
    <property type="molecule type" value="Genomic_DNA"/>
</dbReference>
<dbReference type="GO" id="GO:0000150">
    <property type="term" value="F:DNA strand exchange activity"/>
    <property type="evidence" value="ECO:0007669"/>
    <property type="project" value="InterPro"/>
</dbReference>
<gene>
    <name evidence="4" type="ORF">JFN88_12775</name>
</gene>
<dbReference type="SMART" id="SM00857">
    <property type="entry name" value="Resolvase"/>
    <property type="match status" value="1"/>
</dbReference>
<dbReference type="SUPFAM" id="SSF53041">
    <property type="entry name" value="Resolvase-like"/>
    <property type="match status" value="1"/>
</dbReference>
<dbReference type="PANTHER" id="PTHR30461:SF23">
    <property type="entry name" value="DNA RECOMBINASE-RELATED"/>
    <property type="match status" value="1"/>
</dbReference>
<dbReference type="PANTHER" id="PTHR30461">
    <property type="entry name" value="DNA-INVERTASE FROM LAMBDOID PROPHAGE"/>
    <property type="match status" value="1"/>
</dbReference>
<proteinExistence type="predicted"/>
<feature type="domain" description="Recombinase" evidence="3">
    <location>
        <begin position="170"/>
        <end position="305"/>
    </location>
</feature>
<dbReference type="Gene3D" id="3.40.50.1390">
    <property type="entry name" value="Resolvase, N-terminal catalytic domain"/>
    <property type="match status" value="1"/>
</dbReference>
<evidence type="ECO:0000259" key="2">
    <source>
        <dbReference type="PROSITE" id="PS51736"/>
    </source>
</evidence>
<dbReference type="InterPro" id="IPR006119">
    <property type="entry name" value="Resolv_N"/>
</dbReference>
<accession>A0A934MVI1</accession>
<feature type="domain" description="Resolvase/invertase-type recombinase catalytic" evidence="2">
    <location>
        <begin position="18"/>
        <end position="162"/>
    </location>
</feature>
<dbReference type="InterPro" id="IPR038109">
    <property type="entry name" value="DNA_bind_recomb_sf"/>
</dbReference>
<organism evidence="4 5">
    <name type="scientific">Paenibacillus roseus</name>
    <dbReference type="NCBI Taxonomy" id="2798579"/>
    <lineage>
        <taxon>Bacteria</taxon>
        <taxon>Bacillati</taxon>
        <taxon>Bacillota</taxon>
        <taxon>Bacilli</taxon>
        <taxon>Bacillales</taxon>
        <taxon>Paenibacillaceae</taxon>
        <taxon>Paenibacillus</taxon>
    </lineage>
</organism>
<dbReference type="RefSeq" id="WP_199019680.1">
    <property type="nucleotide sequence ID" value="NZ_JAELUP010000065.1"/>
</dbReference>
<evidence type="ECO:0000313" key="5">
    <source>
        <dbReference type="Proteomes" id="UP000640274"/>
    </source>
</evidence>
<dbReference type="AlphaFoldDB" id="A0A934MVI1"/>
<name>A0A934MVI1_9BACL</name>
<reference evidence="4" key="1">
    <citation type="submission" date="2020-12" db="EMBL/GenBank/DDBJ databases">
        <authorList>
            <person name="Huq M.A."/>
        </authorList>
    </citation>
    <scope>NUCLEOTIDE SEQUENCE</scope>
    <source>
        <strain evidence="4">MAHUQ-46</strain>
    </source>
</reference>
<dbReference type="Proteomes" id="UP000640274">
    <property type="component" value="Unassembled WGS sequence"/>
</dbReference>
<dbReference type="PROSITE" id="PS51736">
    <property type="entry name" value="RECOMBINASES_3"/>
    <property type="match status" value="1"/>
</dbReference>
<dbReference type="Pfam" id="PF07508">
    <property type="entry name" value="Recombinase"/>
    <property type="match status" value="1"/>
</dbReference>
<dbReference type="GO" id="GO:0003677">
    <property type="term" value="F:DNA binding"/>
    <property type="evidence" value="ECO:0007669"/>
    <property type="project" value="InterPro"/>
</dbReference>
<dbReference type="InterPro" id="IPR050639">
    <property type="entry name" value="SSR_resolvase"/>
</dbReference>